<dbReference type="AlphaFoldDB" id="A0A9E6ZYM1"/>
<sequence length="432" mass="49605">MKTSGYYQKQNFFFVVFIILFGLGNNQSVFAFFQEQEQAYVQYKGDVVDSESNDPVISAILSISDTNISTVTNTEGEFLLKVPVDKINGVVTVSSLGYITTRVPLTDFSKDEYRIKLKPSVIELPQVNIEMPGNAELLVRETLKKKGVNNINDHLLMTAFYRETIKKRRRNVSLAEAVVNVYKKPYSSQQKDEIELFKSRKSTDYKRLDTVALKLQGGPFNTLYGDVMKYPEYIFTEETIDEYSFSFDQSTVINNKPVYVVNFKPLPGIEDLRFSGKLFIDSNTLAMVSASYRLNVENKEKASTLFVRKKPKNFIVYPTEAEYKVDYREKNGKWYYGYSNIHLTFKINHKKRIFNSVYSLDSEMAVTNWEKINDNNPLKPKDRLKPSIVLSDEASGFSDPEFWGAHNVIEPEKSIESAINKIKRQLERGGSS</sequence>
<dbReference type="Gene3D" id="2.60.40.1120">
    <property type="entry name" value="Carboxypeptidase-like, regulatory domain"/>
    <property type="match status" value="1"/>
</dbReference>
<dbReference type="EMBL" id="CP094358">
    <property type="protein sequence ID" value="UOB17602.1"/>
    <property type="molecule type" value="Genomic_DNA"/>
</dbReference>
<keyword evidence="1" id="KW-0121">Carboxypeptidase</keyword>
<dbReference type="InterPro" id="IPR008969">
    <property type="entry name" value="CarboxyPept-like_regulatory"/>
</dbReference>
<organism evidence="1 2">
    <name type="scientific">Abyssalbus ytuae</name>
    <dbReference type="NCBI Taxonomy" id="2926907"/>
    <lineage>
        <taxon>Bacteria</taxon>
        <taxon>Pseudomonadati</taxon>
        <taxon>Bacteroidota</taxon>
        <taxon>Flavobacteriia</taxon>
        <taxon>Flavobacteriales</taxon>
        <taxon>Flavobacteriaceae</taxon>
        <taxon>Abyssalbus</taxon>
    </lineage>
</organism>
<protein>
    <submittedName>
        <fullName evidence="1">Carboxypeptidase-like regulatory domain-containing protein</fullName>
    </submittedName>
</protein>
<name>A0A9E6ZYM1_9FLAO</name>
<dbReference type="RefSeq" id="WP_255843176.1">
    <property type="nucleotide sequence ID" value="NZ_CP094358.1"/>
</dbReference>
<reference evidence="1" key="1">
    <citation type="submission" date="2022-03" db="EMBL/GenBank/DDBJ databases">
        <title>Description of Abyssus ytuae gen. nov., sp. nov., a novel member of the family Flavobacteriaceae isolated from the sediment of Mariana Trench.</title>
        <authorList>
            <person name="Zhang J."/>
            <person name="Xu X."/>
        </authorList>
    </citation>
    <scope>NUCLEOTIDE SEQUENCE</scope>
    <source>
        <strain evidence="1">MT3330</strain>
    </source>
</reference>
<accession>A0A9E6ZYM1</accession>
<gene>
    <name evidence="1" type="ORF">MQE35_17915</name>
</gene>
<evidence type="ECO:0000313" key="1">
    <source>
        <dbReference type="EMBL" id="UOB17602.1"/>
    </source>
</evidence>
<keyword evidence="2" id="KW-1185">Reference proteome</keyword>
<proteinExistence type="predicted"/>
<dbReference type="Pfam" id="PF13715">
    <property type="entry name" value="CarbopepD_reg_2"/>
    <property type="match status" value="1"/>
</dbReference>
<dbReference type="KEGG" id="fbm:MQE35_17915"/>
<keyword evidence="1" id="KW-0645">Protease</keyword>
<keyword evidence="1" id="KW-0378">Hydrolase</keyword>
<dbReference type="SUPFAM" id="SSF49464">
    <property type="entry name" value="Carboxypeptidase regulatory domain-like"/>
    <property type="match status" value="1"/>
</dbReference>
<dbReference type="GO" id="GO:0004180">
    <property type="term" value="F:carboxypeptidase activity"/>
    <property type="evidence" value="ECO:0007669"/>
    <property type="project" value="UniProtKB-KW"/>
</dbReference>
<dbReference type="Proteomes" id="UP000831290">
    <property type="component" value="Chromosome"/>
</dbReference>
<evidence type="ECO:0000313" key="2">
    <source>
        <dbReference type="Proteomes" id="UP000831290"/>
    </source>
</evidence>